<protein>
    <submittedName>
        <fullName evidence="4">Telomere length regulation protein</fullName>
    </submittedName>
</protein>
<feature type="compositionally biased region" description="Polar residues" evidence="2">
    <location>
        <begin position="26"/>
        <end position="35"/>
    </location>
</feature>
<keyword evidence="5" id="KW-1185">Reference proteome</keyword>
<proteinExistence type="inferred from homology"/>
<accession>A0A135TRR9</accession>
<dbReference type="InterPro" id="IPR051970">
    <property type="entry name" value="TEL2_Regulation"/>
</dbReference>
<comment type="similarity">
    <text evidence="1">Belongs to the TEL2 family.</text>
</comment>
<evidence type="ECO:0000259" key="3">
    <source>
        <dbReference type="Pfam" id="PF10193"/>
    </source>
</evidence>
<dbReference type="GO" id="GO:0005829">
    <property type="term" value="C:cytosol"/>
    <property type="evidence" value="ECO:0007669"/>
    <property type="project" value="TreeGrafter"/>
</dbReference>
<dbReference type="Pfam" id="PF10193">
    <property type="entry name" value="Telomere_reg-2"/>
    <property type="match status" value="1"/>
</dbReference>
<dbReference type="GO" id="GO:0051879">
    <property type="term" value="F:Hsp90 protein binding"/>
    <property type="evidence" value="ECO:0007669"/>
    <property type="project" value="TreeGrafter"/>
</dbReference>
<evidence type="ECO:0000256" key="2">
    <source>
        <dbReference type="SAM" id="MobiDB-lite"/>
    </source>
</evidence>
<dbReference type="FunFam" id="1.25.40.720:FF:000004">
    <property type="entry name" value="WGS project CABT00000000 data, contig 2.6"/>
    <property type="match status" value="1"/>
</dbReference>
<dbReference type="GO" id="GO:0051083">
    <property type="term" value="P:'de novo' cotranslational protein folding"/>
    <property type="evidence" value="ECO:0007669"/>
    <property type="project" value="TreeGrafter"/>
</dbReference>
<dbReference type="EMBL" id="JFBX01000081">
    <property type="protein sequence ID" value="KXH50815.1"/>
    <property type="molecule type" value="Genomic_DNA"/>
</dbReference>
<dbReference type="InterPro" id="IPR038528">
    <property type="entry name" value="TEL2_C_sf"/>
</dbReference>
<feature type="region of interest" description="Disordered" evidence="2">
    <location>
        <begin position="18"/>
        <end position="37"/>
    </location>
</feature>
<dbReference type="AlphaFoldDB" id="A0A135TRR9"/>
<organism evidence="4 5">
    <name type="scientific">Colletotrichum simmondsii</name>
    <dbReference type="NCBI Taxonomy" id="703756"/>
    <lineage>
        <taxon>Eukaryota</taxon>
        <taxon>Fungi</taxon>
        <taxon>Dikarya</taxon>
        <taxon>Ascomycota</taxon>
        <taxon>Pezizomycotina</taxon>
        <taxon>Sordariomycetes</taxon>
        <taxon>Hypocreomycetidae</taxon>
        <taxon>Glomerellales</taxon>
        <taxon>Glomerellaceae</taxon>
        <taxon>Colletotrichum</taxon>
        <taxon>Colletotrichum acutatum species complex</taxon>
    </lineage>
</organism>
<evidence type="ECO:0000256" key="1">
    <source>
        <dbReference type="ARBA" id="ARBA00006133"/>
    </source>
</evidence>
<feature type="region of interest" description="Disordered" evidence="2">
    <location>
        <begin position="491"/>
        <end position="564"/>
    </location>
</feature>
<comment type="caution">
    <text evidence="4">The sequence shown here is derived from an EMBL/GenBank/DDBJ whole genome shotgun (WGS) entry which is preliminary data.</text>
</comment>
<name>A0A135TRR9_9PEZI</name>
<dbReference type="OrthoDB" id="10258062at2759"/>
<dbReference type="Proteomes" id="UP000070328">
    <property type="component" value="Unassembled WGS sequence"/>
</dbReference>
<sequence length="961" mass="104636">MDDFFTPVSTTYLKARPNEPFLEEPATSNKPQSSKAAAETLSVENALETLKNQPDYGNLIGVLKSLTDGSVASTGFRLATPSPEAAQIIQCLVSEIVPNYWPLLKEDASGGSGIQDVDSPKDVELLLRCLRSVTGLNAIITRMKALIQESKASSKDVKRPDLSLNLNALLEVSSAVLGRDDYLAALWASSSAGLESAARRRPMANEFMALIAGGRLISVAAEADAIANPDKINKNQLWIADGQQYSRWLGQSVDALMKQFISELLLGPEESRNAFFKLFGQFSQLEQKRVIFAVLKHLSETFLNKLGDVEPLKPNSVISAATGIIEKIVSNEESRKAHLISWLTSSTGAGLGDGIGIRRAAIAALAQDRECVTQIFEKSLHQFGDQLYIKHSPIMQQQAHAQVLLLSACYVNKLSPLKLKMLMRSSSYLNTVSNRIGASQERARFLGMAVGEALSGLIDGGDKKLDFKMEEMATDEAQFYKDLVKTLDSTGPIEPLITTPEVEQKRQPQLPGPSRRKPAPKPKQPAAPSKFIIQEVSDSESEDEDLIPYAKPSDDAEDSDEDATLVRRDKPRAPVYVRDLITYFRDTDNYDKQKLALTTAPPLIRRKANFGTEVSSHADELATLLVGLQDKFEIENFNDLRLQGMIAIVAAQPQKMGQWFAKTFFDGDYSISQRAAALIVLGLSARELAGFDTSEYAAAASFPSKRLPEKMEALYLDPSTAQARLASSSNLKAIPANALDTIADSLTSSFLAPIAANAADATTGPDVLKLSTFTSRLPSKSTKKPGIRSIPNTTASLLATSFFFPLTARFQHALRSHSARSGIFIQPYLLSLYLKTLAVLVHAAGPATLALPQMTAELWDLLLGVRAHVNGDVPGTHALLVALAAMLEVNEASDMRRLCEAHPREVVETQEWVSGVFNGTRGEDGGEENNVKMLSAAVLIKLQEATEKYRALLLGDMIGFS</sequence>
<evidence type="ECO:0000313" key="4">
    <source>
        <dbReference type="EMBL" id="KXH50815.1"/>
    </source>
</evidence>
<feature type="compositionally biased region" description="Acidic residues" evidence="2">
    <location>
        <begin position="537"/>
        <end position="546"/>
    </location>
</feature>
<gene>
    <name evidence="4" type="ORF">CSIM01_01664</name>
</gene>
<dbReference type="GO" id="GO:0042162">
    <property type="term" value="F:telomeric DNA binding"/>
    <property type="evidence" value="ECO:0007669"/>
    <property type="project" value="TreeGrafter"/>
</dbReference>
<feature type="domain" description="Telomere length regulation protein conserved" evidence="3">
    <location>
        <begin position="574"/>
        <end position="685"/>
    </location>
</feature>
<dbReference type="PANTHER" id="PTHR15830">
    <property type="entry name" value="TELOMERE LENGTH REGULATION PROTEIN TEL2 FAMILY MEMBER"/>
    <property type="match status" value="1"/>
</dbReference>
<dbReference type="Gene3D" id="1.25.40.720">
    <property type="entry name" value="Telomere length regulation protein 2, C-terminal domain"/>
    <property type="match status" value="2"/>
</dbReference>
<dbReference type="PANTHER" id="PTHR15830:SF10">
    <property type="entry name" value="TELOMERE LENGTH REGULATION PROTEIN TEL2 HOMOLOG"/>
    <property type="match status" value="1"/>
</dbReference>
<evidence type="ECO:0000313" key="5">
    <source>
        <dbReference type="Proteomes" id="UP000070328"/>
    </source>
</evidence>
<dbReference type="InterPro" id="IPR019337">
    <property type="entry name" value="Telomere_length_regulation_dom"/>
</dbReference>
<reference evidence="4 5" key="1">
    <citation type="submission" date="2014-02" db="EMBL/GenBank/DDBJ databases">
        <title>The genome sequence of Colletotrichum simmondsii CBS122122.</title>
        <authorList>
            <person name="Baroncelli R."/>
            <person name="Thon M.R."/>
        </authorList>
    </citation>
    <scope>NUCLEOTIDE SEQUENCE [LARGE SCALE GENOMIC DNA]</scope>
    <source>
        <strain evidence="4 5">CBS122122</strain>
    </source>
</reference>